<evidence type="ECO:0000256" key="3">
    <source>
        <dbReference type="SAM" id="SignalP"/>
    </source>
</evidence>
<dbReference type="PANTHER" id="PTHR19879">
    <property type="entry name" value="TRANSCRIPTION INITIATION FACTOR TFIID"/>
    <property type="match status" value="1"/>
</dbReference>
<dbReference type="OrthoDB" id="223117at2"/>
<dbReference type="SUPFAM" id="SSF63829">
    <property type="entry name" value="Calcium-dependent phosphotriesterase"/>
    <property type="match status" value="1"/>
</dbReference>
<evidence type="ECO:0000313" key="5">
    <source>
        <dbReference type="Proteomes" id="UP000315010"/>
    </source>
</evidence>
<dbReference type="PROSITE" id="PS50294">
    <property type="entry name" value="WD_REPEATS_REGION"/>
    <property type="match status" value="1"/>
</dbReference>
<evidence type="ECO:0000256" key="1">
    <source>
        <dbReference type="PROSITE-ProRule" id="PRU00221"/>
    </source>
</evidence>
<gene>
    <name evidence="4" type="ORF">CA13_60650</name>
</gene>
<protein>
    <submittedName>
        <fullName evidence="4">WD domain, G-beta repeat</fullName>
    </submittedName>
</protein>
<keyword evidence="3" id="KW-0732">Signal</keyword>
<sequence length="1002" mass="110486" precursor="true">MFDIRWRCWIATACFLVFASVDANENTKTGIQVNEVDGVPTAIRQVAASRAKHWADVTSLSYHPSGELLVSGGDDQAIRIWKSDTLTLLDQIEFLPGLVHKVEFLGDGRIVVILHDSNDEKLYMTSWSIVLILVPSGDELGNSHWREQSRITGFVKQIQSVAATPDATRLFLDDGSHAIHVYNLESDKPIWIDTVLFPGSIQHGFRGFPRRRGFPFPFTPSENSPLLTHISGQPSFRDGDRPLALSVTNDGATLIALTDRRLRTYQISQLQEPVSEIDVSGQVLAVAQGSKSVVVGDTAGKLSVFKLSEDGSLSDRPVTKTIDSRGLSEVAISGDGSLFAASSVASANCLVAAFANGMFGRGWKSLDLGPGGKPLGMADQPIYWHYQLHNETQGQLPLAFHPNGTTIATVRSRRQIATTSVDGSYQLSLPQQELPGDSIGIWDAPNRNVYWLDDSETLLVATDLGGAMVNTRTGSVSGITESDCPALSSVDGSIVWGVKRNDDGRVNPFFTDTKSGKVKNLDLGWLGIQQRLPVTMSPDGKYLAQLNSDQLQLDLLDLSTGKQSSVPFPNKLSRLIQFDTSNRLWAMYLSRSKTNGSQHNLVRVDLNAGFAAKVDTLYQEIASGASFDDAAMWVKKPELDRFTVSRNGETVVYCERTGNYRVLTDPSSRRSRCSVDAIRCISNDGRFFVTLSNVNLGFSYVSIVLSQTGETIQYWRLPGVLTDLDLSVDERSIATANANGSLSILGLKDKSAWPAVKSAEEMEAQSNEELLAAENSLKKLNDEFQIIGDAFEARLSGATSKDEQTQIECDEPYSSHILDLIQLAKQYEDTDVEYKALHRAIAMKRVTPPHVPGAPWSHKRGEWYEVSSEADRQLTVIARLEFANRFIDDPRTASVLRPVIEYWVTKETKRVLQHSWELSLRSEDDSVIAAALLIFSEVNMGEQRKFLSSGHRVTEPTEDQLRKSRSTLQQVIRQYGEIDIPGVGNVGEKAKTLILELDQAGQ</sequence>
<evidence type="ECO:0000256" key="2">
    <source>
        <dbReference type="SAM" id="Coils"/>
    </source>
</evidence>
<dbReference type="InterPro" id="IPR001680">
    <property type="entry name" value="WD40_rpt"/>
</dbReference>
<dbReference type="PANTHER" id="PTHR19879:SF9">
    <property type="entry name" value="TRANSCRIPTION INITIATION FACTOR TFIID SUBUNIT 5"/>
    <property type="match status" value="1"/>
</dbReference>
<dbReference type="InterPro" id="IPR015943">
    <property type="entry name" value="WD40/YVTN_repeat-like_dom_sf"/>
</dbReference>
<organism evidence="4 5">
    <name type="scientific">Novipirellula herctigrandis</name>
    <dbReference type="NCBI Taxonomy" id="2527986"/>
    <lineage>
        <taxon>Bacteria</taxon>
        <taxon>Pseudomonadati</taxon>
        <taxon>Planctomycetota</taxon>
        <taxon>Planctomycetia</taxon>
        <taxon>Pirellulales</taxon>
        <taxon>Pirellulaceae</taxon>
        <taxon>Novipirellula</taxon>
    </lineage>
</organism>
<feature type="chain" id="PRO_5022869844" evidence="3">
    <location>
        <begin position="24"/>
        <end position="1002"/>
    </location>
</feature>
<dbReference type="PROSITE" id="PS50082">
    <property type="entry name" value="WD_REPEATS_2"/>
    <property type="match status" value="1"/>
</dbReference>
<feature type="signal peptide" evidence="3">
    <location>
        <begin position="1"/>
        <end position="23"/>
    </location>
</feature>
<name>A0A5C5ZBQ1_9BACT</name>
<accession>A0A5C5ZBQ1</accession>
<dbReference type="AlphaFoldDB" id="A0A5C5ZBQ1"/>
<feature type="coiled-coil region" evidence="2">
    <location>
        <begin position="756"/>
        <end position="783"/>
    </location>
</feature>
<dbReference type="Pfam" id="PF00400">
    <property type="entry name" value="WD40"/>
    <property type="match status" value="1"/>
</dbReference>
<dbReference type="SMART" id="SM00320">
    <property type="entry name" value="WD40"/>
    <property type="match status" value="1"/>
</dbReference>
<dbReference type="Proteomes" id="UP000315010">
    <property type="component" value="Unassembled WGS sequence"/>
</dbReference>
<comment type="caution">
    <text evidence="4">The sequence shown here is derived from an EMBL/GenBank/DDBJ whole genome shotgun (WGS) entry which is preliminary data.</text>
</comment>
<feature type="repeat" description="WD" evidence="1">
    <location>
        <begin position="50"/>
        <end position="91"/>
    </location>
</feature>
<dbReference type="RefSeq" id="WP_146402380.1">
    <property type="nucleotide sequence ID" value="NZ_SJPJ01000001.1"/>
</dbReference>
<evidence type="ECO:0000313" key="4">
    <source>
        <dbReference type="EMBL" id="TWT84585.1"/>
    </source>
</evidence>
<dbReference type="SUPFAM" id="SSF82171">
    <property type="entry name" value="DPP6 N-terminal domain-like"/>
    <property type="match status" value="1"/>
</dbReference>
<keyword evidence="2" id="KW-0175">Coiled coil</keyword>
<keyword evidence="5" id="KW-1185">Reference proteome</keyword>
<dbReference type="EMBL" id="SJPJ01000001">
    <property type="protein sequence ID" value="TWT84585.1"/>
    <property type="molecule type" value="Genomic_DNA"/>
</dbReference>
<dbReference type="Gene3D" id="2.130.10.10">
    <property type="entry name" value="YVTN repeat-like/Quinoprotein amine dehydrogenase"/>
    <property type="match status" value="2"/>
</dbReference>
<proteinExistence type="predicted"/>
<reference evidence="4 5" key="1">
    <citation type="submission" date="2019-02" db="EMBL/GenBank/DDBJ databases">
        <title>Deep-cultivation of Planctomycetes and their phenomic and genomic characterization uncovers novel biology.</title>
        <authorList>
            <person name="Wiegand S."/>
            <person name="Jogler M."/>
            <person name="Boedeker C."/>
            <person name="Pinto D."/>
            <person name="Vollmers J."/>
            <person name="Rivas-Marin E."/>
            <person name="Kohn T."/>
            <person name="Peeters S.H."/>
            <person name="Heuer A."/>
            <person name="Rast P."/>
            <person name="Oberbeckmann S."/>
            <person name="Bunk B."/>
            <person name="Jeske O."/>
            <person name="Meyerdierks A."/>
            <person name="Storesund J.E."/>
            <person name="Kallscheuer N."/>
            <person name="Luecker S."/>
            <person name="Lage O.M."/>
            <person name="Pohl T."/>
            <person name="Merkel B.J."/>
            <person name="Hornburger P."/>
            <person name="Mueller R.-W."/>
            <person name="Bruemmer F."/>
            <person name="Labrenz M."/>
            <person name="Spormann A.M."/>
            <person name="Op Den Camp H."/>
            <person name="Overmann J."/>
            <person name="Amann R."/>
            <person name="Jetten M.S.M."/>
            <person name="Mascher T."/>
            <person name="Medema M.H."/>
            <person name="Devos D.P."/>
            <person name="Kaster A.-K."/>
            <person name="Ovreas L."/>
            <person name="Rohde M."/>
            <person name="Galperin M.Y."/>
            <person name="Jogler C."/>
        </authorList>
    </citation>
    <scope>NUCLEOTIDE SEQUENCE [LARGE SCALE GENOMIC DNA]</scope>
    <source>
        <strain evidence="4 5">CA13</strain>
    </source>
</reference>
<keyword evidence="1" id="KW-0853">WD repeat</keyword>